<dbReference type="InterPro" id="IPR025592">
    <property type="entry name" value="DUF4347"/>
</dbReference>
<evidence type="ECO:0000313" key="3">
    <source>
        <dbReference type="Proteomes" id="UP000772618"/>
    </source>
</evidence>
<proteinExistence type="predicted"/>
<keyword evidence="3" id="KW-1185">Reference proteome</keyword>
<accession>A0ABS5VLR1</accession>
<dbReference type="Pfam" id="PF14252">
    <property type="entry name" value="DUF4347"/>
    <property type="match status" value="1"/>
</dbReference>
<protein>
    <submittedName>
        <fullName evidence="2">DUF4347 domain-containing protein</fullName>
    </submittedName>
</protein>
<sequence>MKQFLLAFILSIQILFAQQNKQGSNVVVIDRSLKNIEVLVKEIKPGTKVVFFNNSSDILAFITSAVKTHKPVNSLHIVTHGEAGKLLFANKELTGDMIEESELILGTWKECFMPGGDILIYGCEVGKGSRGIGFVNSFAVRTGIDIAASENDTGAELQGGDWSLELHSGKIESSHIFSRKARETYPALLKRTK</sequence>
<gene>
    <name evidence="2" type="ORF">KK060_01500</name>
</gene>
<evidence type="ECO:0000259" key="1">
    <source>
        <dbReference type="Pfam" id="PF14252"/>
    </source>
</evidence>
<dbReference type="Proteomes" id="UP000772618">
    <property type="component" value="Unassembled WGS sequence"/>
</dbReference>
<organism evidence="2 3">
    <name type="scientific">Chryseosolibacter indicus</name>
    <dbReference type="NCBI Taxonomy" id="2782351"/>
    <lineage>
        <taxon>Bacteria</taxon>
        <taxon>Pseudomonadati</taxon>
        <taxon>Bacteroidota</taxon>
        <taxon>Cytophagia</taxon>
        <taxon>Cytophagales</taxon>
        <taxon>Chryseotaleaceae</taxon>
        <taxon>Chryseosolibacter</taxon>
    </lineage>
</organism>
<reference evidence="2 3" key="1">
    <citation type="submission" date="2021-05" db="EMBL/GenBank/DDBJ databases">
        <title>A Polyphasic approach of four new species of the genus Ohtaekwangia: Ohtaekwangia histidinii sp. nov., Ohtaekwangia cretensis sp. nov., Ohtaekwangia indiensis sp. nov., Ohtaekwangia reichenbachii sp. nov. from diverse environment.</title>
        <authorList>
            <person name="Octaviana S."/>
        </authorList>
    </citation>
    <scope>NUCLEOTIDE SEQUENCE [LARGE SCALE GENOMIC DNA]</scope>
    <source>
        <strain evidence="2 3">PWU20</strain>
    </source>
</reference>
<dbReference type="RefSeq" id="WP_254151629.1">
    <property type="nucleotide sequence ID" value="NZ_JAHESD010000002.1"/>
</dbReference>
<comment type="caution">
    <text evidence="2">The sequence shown here is derived from an EMBL/GenBank/DDBJ whole genome shotgun (WGS) entry which is preliminary data.</text>
</comment>
<dbReference type="EMBL" id="JAHESD010000002">
    <property type="protein sequence ID" value="MBT1701933.1"/>
    <property type="molecule type" value="Genomic_DNA"/>
</dbReference>
<name>A0ABS5VLR1_9BACT</name>
<evidence type="ECO:0000313" key="2">
    <source>
        <dbReference type="EMBL" id="MBT1701933.1"/>
    </source>
</evidence>
<feature type="domain" description="DUF4347" evidence="1">
    <location>
        <begin position="26"/>
        <end position="189"/>
    </location>
</feature>